<dbReference type="InterPro" id="IPR058594">
    <property type="entry name" value="PB1-like_dom_pln"/>
</dbReference>
<proteinExistence type="predicted"/>
<keyword evidence="3" id="KW-1185">Reference proteome</keyword>
<dbReference type="OMA" id="INEIWHG"/>
<dbReference type="EMBL" id="MJEQ01037194">
    <property type="protein sequence ID" value="OIS95904.1"/>
    <property type="molecule type" value="Genomic_DNA"/>
</dbReference>
<dbReference type="Pfam" id="PF26130">
    <property type="entry name" value="PB1-like"/>
    <property type="match status" value="1"/>
</dbReference>
<dbReference type="Gramene" id="OIS95904">
    <property type="protein sequence ID" value="OIS95904"/>
    <property type="gene ID" value="A4A49_10656"/>
</dbReference>
<feature type="domain" description="PB1-like" evidence="1">
    <location>
        <begin position="4"/>
        <end position="81"/>
    </location>
</feature>
<evidence type="ECO:0000313" key="3">
    <source>
        <dbReference type="Proteomes" id="UP000187609"/>
    </source>
</evidence>
<dbReference type="Proteomes" id="UP000187609">
    <property type="component" value="Unassembled WGS sequence"/>
</dbReference>
<comment type="caution">
    <text evidence="2">The sequence shown here is derived from an EMBL/GenBank/DDBJ whole genome shotgun (WGS) entry which is preliminary data.</text>
</comment>
<evidence type="ECO:0000259" key="1">
    <source>
        <dbReference type="Pfam" id="PF26130"/>
    </source>
</evidence>
<dbReference type="AlphaFoldDB" id="A0A1J6IL70"/>
<name>A0A1J6IL70_NICAT</name>
<sequence length="146" mass="16671">MMISEVDIVFNYGGKWVFSPDLVYCEKLVHLWTSFDPDLLSYKDIRDEFTSRLGFVKVKQLLVVGPSGKYYLVEGDKSIRALLCLLCNKFKVLNFFAVDESESTVFSLHITDCEHSLGSGGEYDLQMVRNIIMRKWRVLAMKGGGL</sequence>
<reference evidence="2" key="1">
    <citation type="submission" date="2016-11" db="EMBL/GenBank/DDBJ databases">
        <title>The genome of Nicotiana attenuata.</title>
        <authorList>
            <person name="Xu S."/>
            <person name="Brockmoeller T."/>
            <person name="Gaquerel E."/>
            <person name="Navarro A."/>
            <person name="Kuhl H."/>
            <person name="Gase K."/>
            <person name="Ling Z."/>
            <person name="Zhou W."/>
            <person name="Kreitzer C."/>
            <person name="Stanke M."/>
            <person name="Tang H."/>
            <person name="Lyons E."/>
            <person name="Pandey P."/>
            <person name="Pandey S.P."/>
            <person name="Timmermann B."/>
            <person name="Baldwin I.T."/>
        </authorList>
    </citation>
    <scope>NUCLEOTIDE SEQUENCE [LARGE SCALE GENOMIC DNA]</scope>
    <source>
        <strain evidence="2">UT</strain>
    </source>
</reference>
<protein>
    <recommendedName>
        <fullName evidence="1">PB1-like domain-containing protein</fullName>
    </recommendedName>
</protein>
<accession>A0A1J6IL70</accession>
<gene>
    <name evidence="2" type="ORF">A4A49_10656</name>
</gene>
<evidence type="ECO:0000313" key="2">
    <source>
        <dbReference type="EMBL" id="OIS95904.1"/>
    </source>
</evidence>
<organism evidence="2 3">
    <name type="scientific">Nicotiana attenuata</name>
    <name type="common">Coyote tobacco</name>
    <dbReference type="NCBI Taxonomy" id="49451"/>
    <lineage>
        <taxon>Eukaryota</taxon>
        <taxon>Viridiplantae</taxon>
        <taxon>Streptophyta</taxon>
        <taxon>Embryophyta</taxon>
        <taxon>Tracheophyta</taxon>
        <taxon>Spermatophyta</taxon>
        <taxon>Magnoliopsida</taxon>
        <taxon>eudicotyledons</taxon>
        <taxon>Gunneridae</taxon>
        <taxon>Pentapetalae</taxon>
        <taxon>asterids</taxon>
        <taxon>lamiids</taxon>
        <taxon>Solanales</taxon>
        <taxon>Solanaceae</taxon>
        <taxon>Nicotianoideae</taxon>
        <taxon>Nicotianeae</taxon>
        <taxon>Nicotiana</taxon>
    </lineage>
</organism>